<dbReference type="GO" id="GO:0008270">
    <property type="term" value="F:zinc ion binding"/>
    <property type="evidence" value="ECO:0007669"/>
    <property type="project" value="UniProtKB-KW"/>
</dbReference>
<dbReference type="AlphaFoldDB" id="A0A8S3UFW3"/>
<organism evidence="4 5">
    <name type="scientific">Mytilus edulis</name>
    <name type="common">Blue mussel</name>
    <dbReference type="NCBI Taxonomy" id="6550"/>
    <lineage>
        <taxon>Eukaryota</taxon>
        <taxon>Metazoa</taxon>
        <taxon>Spiralia</taxon>
        <taxon>Lophotrochozoa</taxon>
        <taxon>Mollusca</taxon>
        <taxon>Bivalvia</taxon>
        <taxon>Autobranchia</taxon>
        <taxon>Pteriomorphia</taxon>
        <taxon>Mytilida</taxon>
        <taxon>Mytiloidea</taxon>
        <taxon>Mytilidae</taxon>
        <taxon>Mytilinae</taxon>
        <taxon>Mytilus</taxon>
    </lineage>
</organism>
<name>A0A8S3UFW3_MYTED</name>
<dbReference type="SMART" id="SM00343">
    <property type="entry name" value="ZnF_C2HC"/>
    <property type="match status" value="1"/>
</dbReference>
<evidence type="ECO:0000259" key="3">
    <source>
        <dbReference type="PROSITE" id="PS50158"/>
    </source>
</evidence>
<proteinExistence type="predicted"/>
<gene>
    <name evidence="4" type="ORF">MEDL_56975</name>
</gene>
<evidence type="ECO:0000256" key="1">
    <source>
        <dbReference type="PROSITE-ProRule" id="PRU00047"/>
    </source>
</evidence>
<dbReference type="InterPro" id="IPR036875">
    <property type="entry name" value="Znf_CCHC_sf"/>
</dbReference>
<dbReference type="Proteomes" id="UP000683360">
    <property type="component" value="Unassembled WGS sequence"/>
</dbReference>
<dbReference type="InterPro" id="IPR001878">
    <property type="entry name" value="Znf_CCHC"/>
</dbReference>
<dbReference type="SUPFAM" id="SSF57756">
    <property type="entry name" value="Retrovirus zinc finger-like domains"/>
    <property type="match status" value="1"/>
</dbReference>
<evidence type="ECO:0000313" key="5">
    <source>
        <dbReference type="Proteomes" id="UP000683360"/>
    </source>
</evidence>
<dbReference type="PROSITE" id="PS50158">
    <property type="entry name" value="ZF_CCHC"/>
    <property type="match status" value="1"/>
</dbReference>
<feature type="compositionally biased region" description="Basic residues" evidence="2">
    <location>
        <begin position="205"/>
        <end position="217"/>
    </location>
</feature>
<feature type="region of interest" description="Disordered" evidence="2">
    <location>
        <begin position="205"/>
        <end position="224"/>
    </location>
</feature>
<keyword evidence="1" id="KW-0862">Zinc</keyword>
<feature type="domain" description="CCHC-type" evidence="3">
    <location>
        <begin position="85"/>
        <end position="101"/>
    </location>
</feature>
<dbReference type="GO" id="GO:0003676">
    <property type="term" value="F:nucleic acid binding"/>
    <property type="evidence" value="ECO:0007669"/>
    <property type="project" value="InterPro"/>
</dbReference>
<comment type="caution">
    <text evidence="4">The sequence shown here is derived from an EMBL/GenBank/DDBJ whole genome shotgun (WGS) entry which is preliminary data.</text>
</comment>
<evidence type="ECO:0000313" key="4">
    <source>
        <dbReference type="EMBL" id="CAG2244933.1"/>
    </source>
</evidence>
<reference evidence="4" key="1">
    <citation type="submission" date="2021-03" db="EMBL/GenBank/DDBJ databases">
        <authorList>
            <person name="Bekaert M."/>
        </authorList>
    </citation>
    <scope>NUCLEOTIDE SEQUENCE</scope>
</reference>
<accession>A0A8S3UFW3</accession>
<keyword evidence="1" id="KW-0479">Metal-binding</keyword>
<keyword evidence="5" id="KW-1185">Reference proteome</keyword>
<dbReference type="Gene3D" id="4.10.60.10">
    <property type="entry name" value="Zinc finger, CCHC-type"/>
    <property type="match status" value="1"/>
</dbReference>
<protein>
    <recommendedName>
        <fullName evidence="3">CCHC-type domain-containing protein</fullName>
    </recommendedName>
</protein>
<evidence type="ECO:0000256" key="2">
    <source>
        <dbReference type="SAM" id="MobiDB-lite"/>
    </source>
</evidence>
<dbReference type="EMBL" id="CAJPWZ010002752">
    <property type="protein sequence ID" value="CAG2244933.1"/>
    <property type="molecule type" value="Genomic_DNA"/>
</dbReference>
<dbReference type="Pfam" id="PF00098">
    <property type="entry name" value="zf-CCHC"/>
    <property type="match status" value="1"/>
</dbReference>
<sequence>MEDPGSLLSFKLIRQTVHKIIPTLYLCSMDFKLNQRFNSWCPPDFRKKCNTNNQPFFLENGYNPERSERSDFLRVTNSNIVKTVRCFRCGQTGHFYKQCAEIRIKSKKKLNRDLERLSIFIQRKTCENFPFFNLDDSEFRKATRANSIHVKVNLLQTSQTKILKEKEKLESVVDLIKEQLKENRKSLRQEIDFLKQENRTLKSKLQKTISKKHRTIARNRNSES</sequence>
<keyword evidence="1" id="KW-0863">Zinc-finger</keyword>